<dbReference type="AlphaFoldDB" id="A0A5B9FR96"/>
<protein>
    <recommendedName>
        <fullName evidence="4">DUF3300 domain-containing protein</fullName>
    </recommendedName>
</protein>
<organism evidence="2 3">
    <name type="scientific">Flavobacterium alkalisoli</name>
    <dbReference type="NCBI Taxonomy" id="2602769"/>
    <lineage>
        <taxon>Bacteria</taxon>
        <taxon>Pseudomonadati</taxon>
        <taxon>Bacteroidota</taxon>
        <taxon>Flavobacteriia</taxon>
        <taxon>Flavobacteriales</taxon>
        <taxon>Flavobacteriaceae</taxon>
        <taxon>Flavobacterium</taxon>
    </lineage>
</organism>
<name>A0A5B9FR96_9FLAO</name>
<keyword evidence="1" id="KW-0732">Signal</keyword>
<feature type="signal peptide" evidence="1">
    <location>
        <begin position="1"/>
        <end position="21"/>
    </location>
</feature>
<gene>
    <name evidence="2" type="ORF">FUA48_03005</name>
</gene>
<dbReference type="KEGG" id="fak:FUA48_03005"/>
<feature type="chain" id="PRO_5022784597" description="DUF3300 domain-containing protein" evidence="1">
    <location>
        <begin position="22"/>
        <end position="138"/>
    </location>
</feature>
<evidence type="ECO:0000313" key="2">
    <source>
        <dbReference type="EMBL" id="QEE48576.1"/>
    </source>
</evidence>
<dbReference type="EMBL" id="CP042831">
    <property type="protein sequence ID" value="QEE48576.1"/>
    <property type="molecule type" value="Genomic_DNA"/>
</dbReference>
<evidence type="ECO:0008006" key="4">
    <source>
        <dbReference type="Google" id="ProtNLM"/>
    </source>
</evidence>
<dbReference type="Proteomes" id="UP000321222">
    <property type="component" value="Chromosome"/>
</dbReference>
<dbReference type="OrthoDB" id="799522at2"/>
<reference evidence="2 3" key="1">
    <citation type="submission" date="2019-08" db="EMBL/GenBank/DDBJ databases">
        <title>Flavobacterium alkalisoli sp. nov., isolated from rhizosphere soil of Suaeda salsa.</title>
        <authorList>
            <person name="Sun J.-Q."/>
            <person name="Xu L."/>
        </authorList>
    </citation>
    <scope>NUCLEOTIDE SEQUENCE [LARGE SCALE GENOMIC DNA]</scope>
    <source>
        <strain evidence="2 3">XS-5</strain>
    </source>
</reference>
<proteinExistence type="predicted"/>
<evidence type="ECO:0000256" key="1">
    <source>
        <dbReference type="SAM" id="SignalP"/>
    </source>
</evidence>
<dbReference type="RefSeq" id="WP_147582047.1">
    <property type="nucleotide sequence ID" value="NZ_CP042831.1"/>
</dbReference>
<accession>A0A5B9FR96</accession>
<keyword evidence="3" id="KW-1185">Reference proteome</keyword>
<sequence length="138" mass="16239">MKTLRILLVGMLLLTGAFAKAQVSVSVRMNIGTPPPPPAPVVWVPATHVEARYYYLPEINVYYDMTSRDYIYINNGAWVRTAYVPVAYRNYDFHRCNKVVVNNYYGRTPYTYYKPYKAKKVKHAKHYHNQPRKRVARY</sequence>
<evidence type="ECO:0000313" key="3">
    <source>
        <dbReference type="Proteomes" id="UP000321222"/>
    </source>
</evidence>